<accession>A0A8S3YDG0</accession>
<sequence length="325" mass="37197">MASLLNLFPVLLALICVLASTPVQRVNNRPIIGILTEPTTSLKFGDEYVEATYVHFLEMAGARVVPVRGKQPVEYYQKLFSVINGVFFPGGEADISTGPYYQSGRYLYDMAIKANDAGDYFPIWGTCDGLQLLTYLTAKKDVLQNTDTENLTLPLQFQQGYQESRLFKDASDKLLGYLSSEAITQNNHHFSLLLHDYSNISTLNSFYRLISTSIGPDQKEFVSTFEAFKYPIYGVQWHPEKNIFLWRTDQAISHDFHAVQVTQYMANFFINEARKSFHHYNSTDEEAHAVIENAFQTFIPDLKAEEVFYFNYTDNYFVNKYGAVL</sequence>
<evidence type="ECO:0000256" key="2">
    <source>
        <dbReference type="ARBA" id="ARBA00011083"/>
    </source>
</evidence>
<dbReference type="EC" id="3.4.19.9" evidence="7"/>
<organism evidence="9 10">
    <name type="scientific">Candidula unifasciata</name>
    <dbReference type="NCBI Taxonomy" id="100452"/>
    <lineage>
        <taxon>Eukaryota</taxon>
        <taxon>Metazoa</taxon>
        <taxon>Spiralia</taxon>
        <taxon>Lophotrochozoa</taxon>
        <taxon>Mollusca</taxon>
        <taxon>Gastropoda</taxon>
        <taxon>Heterobranchia</taxon>
        <taxon>Euthyneura</taxon>
        <taxon>Panpulmonata</taxon>
        <taxon>Eupulmonata</taxon>
        <taxon>Stylommatophora</taxon>
        <taxon>Helicina</taxon>
        <taxon>Helicoidea</taxon>
        <taxon>Geomitridae</taxon>
        <taxon>Candidula</taxon>
    </lineage>
</organism>
<dbReference type="PROSITE" id="PS51273">
    <property type="entry name" value="GATASE_TYPE_1"/>
    <property type="match status" value="1"/>
</dbReference>
<keyword evidence="3" id="KW-0964">Secreted</keyword>
<name>A0A8S3YDG0_9EUPU</name>
<proteinExistence type="inferred from homology"/>
<protein>
    <recommendedName>
        <fullName evidence="7">folate gamma-glutamyl hydrolase</fullName>
        <ecNumber evidence="7">3.4.19.9</ecNumber>
    </recommendedName>
</protein>
<evidence type="ECO:0000256" key="7">
    <source>
        <dbReference type="PROSITE-ProRule" id="PRU00607"/>
    </source>
</evidence>
<dbReference type="InterPro" id="IPR029062">
    <property type="entry name" value="Class_I_gatase-like"/>
</dbReference>
<feature type="active site" evidence="7">
    <location>
        <position position="238"/>
    </location>
</feature>
<evidence type="ECO:0000256" key="6">
    <source>
        <dbReference type="PIRSR" id="PIRSR615527-1"/>
    </source>
</evidence>
<feature type="chain" id="PRO_5035945881" description="folate gamma-glutamyl hydrolase" evidence="8">
    <location>
        <begin position="20"/>
        <end position="325"/>
    </location>
</feature>
<evidence type="ECO:0000256" key="8">
    <source>
        <dbReference type="SAM" id="SignalP"/>
    </source>
</evidence>
<feature type="signal peptide" evidence="8">
    <location>
        <begin position="1"/>
        <end position="19"/>
    </location>
</feature>
<comment type="subcellular location">
    <subcellularLocation>
        <location evidence="1">Secreted</location>
        <location evidence="1">Extracellular space</location>
    </subcellularLocation>
</comment>
<dbReference type="GO" id="GO:0005773">
    <property type="term" value="C:vacuole"/>
    <property type="evidence" value="ECO:0007669"/>
    <property type="project" value="TreeGrafter"/>
</dbReference>
<feature type="active site" description="Nucleophile" evidence="6 7">
    <location>
        <position position="127"/>
    </location>
</feature>
<keyword evidence="5 7" id="KW-0378">Hydrolase</keyword>
<keyword evidence="4 8" id="KW-0732">Signal</keyword>
<gene>
    <name evidence="9" type="ORF">CUNI_LOCUS821</name>
</gene>
<reference evidence="9" key="1">
    <citation type="submission" date="2021-04" db="EMBL/GenBank/DDBJ databases">
        <authorList>
            <consortium name="Molecular Ecology Group"/>
        </authorList>
    </citation>
    <scope>NUCLEOTIDE SEQUENCE</scope>
</reference>
<dbReference type="AlphaFoldDB" id="A0A8S3YDG0"/>
<dbReference type="PROSITE" id="PS51275">
    <property type="entry name" value="PEPTIDASE_C26_GGH"/>
    <property type="match status" value="1"/>
</dbReference>
<dbReference type="SUPFAM" id="SSF52317">
    <property type="entry name" value="Class I glutamine amidotransferase-like"/>
    <property type="match status" value="1"/>
</dbReference>
<feature type="active site" description="Proton donor" evidence="6">
    <location>
        <position position="238"/>
    </location>
</feature>
<dbReference type="GO" id="GO:0034722">
    <property type="term" value="F:gamma-glutamyl-peptidase activity"/>
    <property type="evidence" value="ECO:0007669"/>
    <property type="project" value="UniProtKB-UniRule"/>
</dbReference>
<evidence type="ECO:0000313" key="10">
    <source>
        <dbReference type="Proteomes" id="UP000678393"/>
    </source>
</evidence>
<dbReference type="InterPro" id="IPR015527">
    <property type="entry name" value="Pept_C26_g-glut_hydrolase"/>
</dbReference>
<dbReference type="Pfam" id="PF07722">
    <property type="entry name" value="Peptidase_C26"/>
    <property type="match status" value="1"/>
</dbReference>
<evidence type="ECO:0000256" key="4">
    <source>
        <dbReference type="ARBA" id="ARBA00022729"/>
    </source>
</evidence>
<dbReference type="PANTHER" id="PTHR11315">
    <property type="entry name" value="PROTEASE FAMILY C26 GAMMA-GLUTAMYL HYDROLASE"/>
    <property type="match status" value="1"/>
</dbReference>
<keyword evidence="10" id="KW-1185">Reference proteome</keyword>
<dbReference type="FunFam" id="3.40.50.880:FF:000024">
    <property type="entry name" value="Folate gamma-glutamyl hydrolase"/>
    <property type="match status" value="1"/>
</dbReference>
<dbReference type="Gene3D" id="3.40.50.880">
    <property type="match status" value="1"/>
</dbReference>
<dbReference type="InterPro" id="IPR011697">
    <property type="entry name" value="Peptidase_C26"/>
</dbReference>
<dbReference type="Proteomes" id="UP000678393">
    <property type="component" value="Unassembled WGS sequence"/>
</dbReference>
<comment type="similarity">
    <text evidence="2">Belongs to the peptidase C26 family.</text>
</comment>
<dbReference type="OrthoDB" id="64220at2759"/>
<comment type="caution">
    <text evidence="9">The sequence shown here is derived from an EMBL/GenBank/DDBJ whole genome shotgun (WGS) entry which is preliminary data.</text>
</comment>
<evidence type="ECO:0000256" key="5">
    <source>
        <dbReference type="ARBA" id="ARBA00022801"/>
    </source>
</evidence>
<dbReference type="PANTHER" id="PTHR11315:SF0">
    <property type="entry name" value="FOLATE GAMMA-GLUTAMYL HYDROLASE"/>
    <property type="match status" value="1"/>
</dbReference>
<dbReference type="GO" id="GO:0005576">
    <property type="term" value="C:extracellular region"/>
    <property type="evidence" value="ECO:0007669"/>
    <property type="project" value="UniProtKB-SubCell"/>
</dbReference>
<evidence type="ECO:0000313" key="9">
    <source>
        <dbReference type="EMBL" id="CAG5115263.1"/>
    </source>
</evidence>
<dbReference type="GO" id="GO:0046900">
    <property type="term" value="P:tetrahydrofolylpolyglutamate metabolic process"/>
    <property type="evidence" value="ECO:0007669"/>
    <property type="project" value="TreeGrafter"/>
</dbReference>
<comment type="catalytic activity">
    <reaction evidence="7">
        <text>(6S)-5,6,7,8-tetrahydrofolyl-(gamma-L-Glu)(n) + (n-1) H2O = (6S)-5,6,7,8-tetrahydrofolate + (n-1) L-glutamate</text>
        <dbReference type="Rhea" id="RHEA:56784"/>
        <dbReference type="Rhea" id="RHEA-COMP:14738"/>
        <dbReference type="ChEBI" id="CHEBI:15377"/>
        <dbReference type="ChEBI" id="CHEBI:29985"/>
        <dbReference type="ChEBI" id="CHEBI:57453"/>
        <dbReference type="ChEBI" id="CHEBI:141005"/>
        <dbReference type="EC" id="3.4.19.9"/>
    </reaction>
</comment>
<evidence type="ECO:0000256" key="1">
    <source>
        <dbReference type="ARBA" id="ARBA00004239"/>
    </source>
</evidence>
<evidence type="ECO:0000256" key="3">
    <source>
        <dbReference type="ARBA" id="ARBA00022525"/>
    </source>
</evidence>
<dbReference type="EMBL" id="CAJHNH020000095">
    <property type="protein sequence ID" value="CAG5115263.1"/>
    <property type="molecule type" value="Genomic_DNA"/>
</dbReference>